<dbReference type="RefSeq" id="WP_161096175.1">
    <property type="nucleotide sequence ID" value="NZ_WWCW01000015.1"/>
</dbReference>
<name>A0A845G1Y8_9BURK</name>
<dbReference type="EMBL" id="WWCW01000015">
    <property type="protein sequence ID" value="MYM86986.1"/>
    <property type="molecule type" value="Genomic_DNA"/>
</dbReference>
<dbReference type="AlphaFoldDB" id="A0A845G1Y8"/>
<feature type="chain" id="PRO_5032459300" evidence="1">
    <location>
        <begin position="20"/>
        <end position="99"/>
    </location>
</feature>
<comment type="caution">
    <text evidence="2">The sequence shown here is derived from an EMBL/GenBank/DDBJ whole genome shotgun (WGS) entry which is preliminary data.</text>
</comment>
<proteinExistence type="predicted"/>
<gene>
    <name evidence="2" type="ORF">GTP91_07275</name>
</gene>
<organism evidence="2 3">
    <name type="scientific">Duganella vulcania</name>
    <dbReference type="NCBI Taxonomy" id="2692166"/>
    <lineage>
        <taxon>Bacteria</taxon>
        <taxon>Pseudomonadati</taxon>
        <taxon>Pseudomonadota</taxon>
        <taxon>Betaproteobacteria</taxon>
        <taxon>Burkholderiales</taxon>
        <taxon>Oxalobacteraceae</taxon>
        <taxon>Telluria group</taxon>
        <taxon>Duganella</taxon>
    </lineage>
</organism>
<evidence type="ECO:0000313" key="2">
    <source>
        <dbReference type="EMBL" id="MYM86986.1"/>
    </source>
</evidence>
<evidence type="ECO:0000313" key="3">
    <source>
        <dbReference type="Proteomes" id="UP000470302"/>
    </source>
</evidence>
<keyword evidence="1" id="KW-0732">Signal</keyword>
<feature type="signal peptide" evidence="1">
    <location>
        <begin position="1"/>
        <end position="19"/>
    </location>
</feature>
<accession>A0A845G1Y8</accession>
<sequence length="99" mass="10860">MKRLLAVLMLAGCAVAVAAAPKTKTKAKPKAGRDPVAEMEEQRKVIADSLNRGDSRERACDIVAQQFSLWCAVRGRDFIVIRGVDTKITYFATLRIPGK</sequence>
<evidence type="ECO:0000256" key="1">
    <source>
        <dbReference type="SAM" id="SignalP"/>
    </source>
</evidence>
<protein>
    <submittedName>
        <fullName evidence="2">Uncharacterized protein</fullName>
    </submittedName>
</protein>
<dbReference type="Proteomes" id="UP000470302">
    <property type="component" value="Unassembled WGS sequence"/>
</dbReference>
<reference evidence="2 3" key="1">
    <citation type="submission" date="2020-01" db="EMBL/GenBank/DDBJ databases">
        <title>Novel species isolated from a subtropical stream in China.</title>
        <authorList>
            <person name="Lu H."/>
        </authorList>
    </citation>
    <scope>NUCLEOTIDE SEQUENCE [LARGE SCALE GENOMIC DNA]</scope>
    <source>
        <strain evidence="2 3">FT82W</strain>
    </source>
</reference>